<proteinExistence type="predicted"/>
<dbReference type="Proteomes" id="UP000009296">
    <property type="component" value="Chromosome"/>
</dbReference>
<sequence length="115" mass="13421">MEHLKENVVKIIANKIKLSIIAKLSSIEQYNNELLNDFSKAQMNSAELLYEKYIIYYHEKPAININNDGDIVEILKETIDIEKQFVKKVGTNFGIRQATIHCLADDEKFYYHLTK</sequence>
<organism evidence="1 2">
    <name type="scientific">Methanothermococcus okinawensis (strain DSM 14208 / JCM 11175 / IH1)</name>
    <dbReference type="NCBI Taxonomy" id="647113"/>
    <lineage>
        <taxon>Archaea</taxon>
        <taxon>Methanobacteriati</taxon>
        <taxon>Methanobacteriota</taxon>
        <taxon>Methanomada group</taxon>
        <taxon>Methanococci</taxon>
        <taxon>Methanococcales</taxon>
        <taxon>Methanococcaceae</taxon>
        <taxon>Methanothermococcus</taxon>
    </lineage>
</organism>
<evidence type="ECO:0000313" key="1">
    <source>
        <dbReference type="EMBL" id="AEH06609.1"/>
    </source>
</evidence>
<dbReference type="AlphaFoldDB" id="F8AL76"/>
<dbReference type="HOGENOM" id="CLU_1976528_0_0_2"/>
<evidence type="ECO:0000313" key="2">
    <source>
        <dbReference type="Proteomes" id="UP000009296"/>
    </source>
</evidence>
<name>F8AL76_METOI</name>
<dbReference type="STRING" id="647113.Metok_0629"/>
<keyword evidence="2" id="KW-1185">Reference proteome</keyword>
<dbReference type="GeneID" id="10772765"/>
<protein>
    <submittedName>
        <fullName evidence="1">Uncharacterized protein</fullName>
    </submittedName>
</protein>
<dbReference type="EMBL" id="CP002792">
    <property type="protein sequence ID" value="AEH06609.1"/>
    <property type="molecule type" value="Genomic_DNA"/>
</dbReference>
<accession>F8AL76</accession>
<reference evidence="1" key="1">
    <citation type="submission" date="2011-05" db="EMBL/GenBank/DDBJ databases">
        <title>Complete sequence of chromosome of Methanothermococcus okinawensis IH1.</title>
        <authorList>
            <consortium name="US DOE Joint Genome Institute"/>
            <person name="Lucas S."/>
            <person name="Han J."/>
            <person name="Lapidus A."/>
            <person name="Cheng J.-F."/>
            <person name="Goodwin L."/>
            <person name="Pitluck S."/>
            <person name="Peters L."/>
            <person name="Mikhailova N."/>
            <person name="Held B."/>
            <person name="Han C."/>
            <person name="Tapia R."/>
            <person name="Land M."/>
            <person name="Hauser L."/>
            <person name="Kyrpides N."/>
            <person name="Ivanova N."/>
            <person name="Pagani I."/>
            <person name="Sieprawska-Lupa M."/>
            <person name="Takai K."/>
            <person name="Miyazaki J."/>
            <person name="Whitman W."/>
            <person name="Woyke T."/>
        </authorList>
    </citation>
    <scope>NUCLEOTIDE SEQUENCE</scope>
    <source>
        <strain evidence="1">IH1</strain>
    </source>
</reference>
<dbReference type="RefSeq" id="WP_013866795.1">
    <property type="nucleotide sequence ID" value="NC_015636.1"/>
</dbReference>
<gene>
    <name evidence="1" type="ordered locus">Metok_0629</name>
</gene>
<dbReference type="OrthoDB" id="65694at2157"/>
<dbReference type="KEGG" id="mok:Metok_0629"/>
<dbReference type="eggNOG" id="arCOG08263">
    <property type="taxonomic scope" value="Archaea"/>
</dbReference>